<dbReference type="Proteomes" id="UP000192247">
    <property type="component" value="Unassembled WGS sequence"/>
</dbReference>
<evidence type="ECO:0000313" key="2">
    <source>
        <dbReference type="Proteomes" id="UP000192247"/>
    </source>
</evidence>
<organism evidence="1 2">
    <name type="scientific">Tropilaelaps mercedesae</name>
    <dbReference type="NCBI Taxonomy" id="418985"/>
    <lineage>
        <taxon>Eukaryota</taxon>
        <taxon>Metazoa</taxon>
        <taxon>Ecdysozoa</taxon>
        <taxon>Arthropoda</taxon>
        <taxon>Chelicerata</taxon>
        <taxon>Arachnida</taxon>
        <taxon>Acari</taxon>
        <taxon>Parasitiformes</taxon>
        <taxon>Mesostigmata</taxon>
        <taxon>Gamasina</taxon>
        <taxon>Dermanyssoidea</taxon>
        <taxon>Laelapidae</taxon>
        <taxon>Tropilaelaps</taxon>
    </lineage>
</organism>
<dbReference type="EMBL" id="MNPL01012656">
    <property type="protein sequence ID" value="OQR72032.1"/>
    <property type="molecule type" value="Genomic_DNA"/>
</dbReference>
<reference evidence="1 2" key="1">
    <citation type="journal article" date="2017" name="Gigascience">
        <title>Draft genome of the honey bee ectoparasitic mite, Tropilaelaps mercedesae, is shaped by the parasitic life history.</title>
        <authorList>
            <person name="Dong X."/>
            <person name="Armstrong S.D."/>
            <person name="Xia D."/>
            <person name="Makepeace B.L."/>
            <person name="Darby A.C."/>
            <person name="Kadowaki T."/>
        </authorList>
    </citation>
    <scope>NUCLEOTIDE SEQUENCE [LARGE SCALE GENOMIC DNA]</scope>
    <source>
        <strain evidence="1">Wuxi-XJTLU</strain>
    </source>
</reference>
<proteinExistence type="predicted"/>
<comment type="caution">
    <text evidence="1">The sequence shown here is derived from an EMBL/GenBank/DDBJ whole genome shotgun (WGS) entry which is preliminary data.</text>
</comment>
<keyword evidence="2" id="KW-1185">Reference proteome</keyword>
<dbReference type="InParanoid" id="A0A1V9XFC2"/>
<gene>
    <name evidence="1" type="ORF">BIW11_03858</name>
</gene>
<dbReference type="AlphaFoldDB" id="A0A1V9XFC2"/>
<name>A0A1V9XFC2_9ACAR</name>
<protein>
    <submittedName>
        <fullName evidence="1">Uncharacterized protein</fullName>
    </submittedName>
</protein>
<evidence type="ECO:0000313" key="1">
    <source>
        <dbReference type="EMBL" id="OQR72032.1"/>
    </source>
</evidence>
<sequence>MDQLVAPTTLTGRRIQRRALLGRSARTAPQWPHQGLLAPFTHTGGRQILAALLDPRGPTSPTINIAPARKTLD</sequence>
<accession>A0A1V9XFC2</accession>